<reference evidence="9 10" key="1">
    <citation type="submission" date="2019-03" db="EMBL/GenBank/DDBJ databases">
        <title>Genomic Encyclopedia of Type Strains, Phase IV (KMG-IV): sequencing the most valuable type-strain genomes for metagenomic binning, comparative biology and taxonomic classification.</title>
        <authorList>
            <person name="Goeker M."/>
        </authorList>
    </citation>
    <scope>NUCLEOTIDE SEQUENCE [LARGE SCALE GENOMIC DNA]</scope>
    <source>
        <strain evidence="9 10">DSM 29481</strain>
    </source>
</reference>
<feature type="transmembrane region" description="Helical" evidence="7">
    <location>
        <begin position="357"/>
        <end position="376"/>
    </location>
</feature>
<feature type="transmembrane region" description="Helical" evidence="7">
    <location>
        <begin position="101"/>
        <end position="118"/>
    </location>
</feature>
<feature type="transmembrane region" description="Helical" evidence="7">
    <location>
        <begin position="138"/>
        <end position="160"/>
    </location>
</feature>
<feature type="transmembrane region" description="Helical" evidence="7">
    <location>
        <begin position="382"/>
        <end position="400"/>
    </location>
</feature>
<evidence type="ECO:0000256" key="3">
    <source>
        <dbReference type="ARBA" id="ARBA00022475"/>
    </source>
</evidence>
<dbReference type="PANTHER" id="PTHR43266:SF9">
    <property type="entry name" value="PERMEASE, MAJOR FACILITATOR SUPERFAMILY-RELATED"/>
    <property type="match status" value="1"/>
</dbReference>
<keyword evidence="4 7" id="KW-0812">Transmembrane</keyword>
<gene>
    <name evidence="9" type="ORF">EDD61_11378</name>
</gene>
<keyword evidence="10" id="KW-1185">Reference proteome</keyword>
<dbReference type="PRINTS" id="PR01988">
    <property type="entry name" value="EXPORTERBACE"/>
</dbReference>
<dbReference type="GO" id="GO:0022857">
    <property type="term" value="F:transmembrane transporter activity"/>
    <property type="evidence" value="ECO:0007669"/>
    <property type="project" value="InterPro"/>
</dbReference>
<dbReference type="InterPro" id="IPR011701">
    <property type="entry name" value="MFS"/>
</dbReference>
<evidence type="ECO:0000256" key="2">
    <source>
        <dbReference type="ARBA" id="ARBA00022448"/>
    </source>
</evidence>
<feature type="transmembrane region" description="Helical" evidence="7">
    <location>
        <begin position="222"/>
        <end position="246"/>
    </location>
</feature>
<evidence type="ECO:0000313" key="9">
    <source>
        <dbReference type="EMBL" id="TCU58454.1"/>
    </source>
</evidence>
<name>A0A4R3TBA9_9FIRM</name>
<dbReference type="InterPro" id="IPR020846">
    <property type="entry name" value="MFS_dom"/>
</dbReference>
<organism evidence="9 10">
    <name type="scientific">Longicatena caecimuris</name>
    <dbReference type="NCBI Taxonomy" id="1796635"/>
    <lineage>
        <taxon>Bacteria</taxon>
        <taxon>Bacillati</taxon>
        <taxon>Bacillota</taxon>
        <taxon>Erysipelotrichia</taxon>
        <taxon>Erysipelotrichales</taxon>
        <taxon>Erysipelotrichaceae</taxon>
        <taxon>Longicatena</taxon>
    </lineage>
</organism>
<dbReference type="InterPro" id="IPR036259">
    <property type="entry name" value="MFS_trans_sf"/>
</dbReference>
<protein>
    <submittedName>
        <fullName evidence="9">Putative MFS family arabinose efflux permease</fullName>
    </submittedName>
</protein>
<evidence type="ECO:0000256" key="6">
    <source>
        <dbReference type="ARBA" id="ARBA00023136"/>
    </source>
</evidence>
<keyword evidence="3" id="KW-1003">Cell membrane</keyword>
<dbReference type="EMBL" id="SMBP01000013">
    <property type="protein sequence ID" value="TCU58454.1"/>
    <property type="molecule type" value="Genomic_DNA"/>
</dbReference>
<dbReference type="CDD" id="cd06173">
    <property type="entry name" value="MFS_MefA_like"/>
    <property type="match status" value="1"/>
</dbReference>
<evidence type="ECO:0000256" key="7">
    <source>
        <dbReference type="SAM" id="Phobius"/>
    </source>
</evidence>
<feature type="domain" description="Major facilitator superfamily (MFS) profile" evidence="8">
    <location>
        <begin position="1"/>
        <end position="192"/>
    </location>
</feature>
<dbReference type="PROSITE" id="PS50850">
    <property type="entry name" value="MFS"/>
    <property type="match status" value="1"/>
</dbReference>
<dbReference type="PANTHER" id="PTHR43266">
    <property type="entry name" value="MACROLIDE-EFFLUX PROTEIN"/>
    <property type="match status" value="1"/>
</dbReference>
<feature type="transmembrane region" description="Helical" evidence="7">
    <location>
        <begin position="316"/>
        <end position="337"/>
    </location>
</feature>
<dbReference type="GO" id="GO:0005886">
    <property type="term" value="C:plasma membrane"/>
    <property type="evidence" value="ECO:0007669"/>
    <property type="project" value="UniProtKB-SubCell"/>
</dbReference>
<accession>A0A4R3TBA9</accession>
<dbReference type="SUPFAM" id="SSF103473">
    <property type="entry name" value="MFS general substrate transporter"/>
    <property type="match status" value="1"/>
</dbReference>
<keyword evidence="6 7" id="KW-0472">Membrane</keyword>
<evidence type="ECO:0000256" key="4">
    <source>
        <dbReference type="ARBA" id="ARBA00022692"/>
    </source>
</evidence>
<sequence length="410" mass="45131">MKKHYVWNKNFTLLVIGQIISLFGNAMLRFSLSLYVLDTTGSASAFATILAISMIPTILLSPVGGVLADRMSRRHIMILLDCFTGFLLLGFTYLITQASSLALVAITMIVLSIIQSFYQPAVQASIPLLVDEEKLMQANGITVQVNALATLLGPILGGVLFSLLPFATLLIISAACFLFSSLLECIMQIPFVPQKRKDTFLKSTWQDLKAGMQFVYCDRPTLFKLLMILALLNFILSSLMSVGLPVISNITLALDPVYFGWLQAGIGIGSIIGAMLLPIFQKRFQLAHSYIFLMLASLFLFPIGLAIMFLNSVYVSYAIVFAASILCMAFAAIFNIYAQTYLQHNTPNEMLGKVSSFVTMIVMCTYPLGQAVYGVLFDVLDALPYLIFMVAAFISIGISLRCRSILKVIE</sequence>
<feature type="transmembrane region" description="Helical" evidence="7">
    <location>
        <begin position="166"/>
        <end position="187"/>
    </location>
</feature>
<evidence type="ECO:0000259" key="8">
    <source>
        <dbReference type="PROSITE" id="PS50850"/>
    </source>
</evidence>
<comment type="subcellular location">
    <subcellularLocation>
        <location evidence="1">Cell membrane</location>
        <topology evidence="1">Multi-pass membrane protein</topology>
    </subcellularLocation>
</comment>
<feature type="transmembrane region" description="Helical" evidence="7">
    <location>
        <begin position="258"/>
        <end position="278"/>
    </location>
</feature>
<dbReference type="Gene3D" id="1.20.1250.20">
    <property type="entry name" value="MFS general substrate transporter like domains"/>
    <property type="match status" value="1"/>
</dbReference>
<dbReference type="Pfam" id="PF07690">
    <property type="entry name" value="MFS_1"/>
    <property type="match status" value="1"/>
</dbReference>
<keyword evidence="5 7" id="KW-1133">Transmembrane helix</keyword>
<feature type="transmembrane region" description="Helical" evidence="7">
    <location>
        <begin position="76"/>
        <end position="95"/>
    </location>
</feature>
<keyword evidence="2" id="KW-0813">Transport</keyword>
<dbReference type="InterPro" id="IPR022324">
    <property type="entry name" value="Bacilysin_exporter_BacE_put"/>
</dbReference>
<evidence type="ECO:0000313" key="10">
    <source>
        <dbReference type="Proteomes" id="UP000295773"/>
    </source>
</evidence>
<dbReference type="RefSeq" id="WP_117547546.1">
    <property type="nucleotide sequence ID" value="NZ_JANKBG010000013.1"/>
</dbReference>
<evidence type="ECO:0000256" key="5">
    <source>
        <dbReference type="ARBA" id="ARBA00022989"/>
    </source>
</evidence>
<feature type="transmembrane region" description="Helical" evidence="7">
    <location>
        <begin position="12"/>
        <end position="37"/>
    </location>
</feature>
<dbReference type="Proteomes" id="UP000295773">
    <property type="component" value="Unassembled WGS sequence"/>
</dbReference>
<comment type="caution">
    <text evidence="9">The sequence shown here is derived from an EMBL/GenBank/DDBJ whole genome shotgun (WGS) entry which is preliminary data.</text>
</comment>
<feature type="transmembrane region" description="Helical" evidence="7">
    <location>
        <begin position="290"/>
        <end position="310"/>
    </location>
</feature>
<feature type="transmembrane region" description="Helical" evidence="7">
    <location>
        <begin position="43"/>
        <end position="64"/>
    </location>
</feature>
<dbReference type="AlphaFoldDB" id="A0A4R3TBA9"/>
<evidence type="ECO:0000256" key="1">
    <source>
        <dbReference type="ARBA" id="ARBA00004651"/>
    </source>
</evidence>
<proteinExistence type="predicted"/>